<dbReference type="EMBL" id="MBLM01000112">
    <property type="protein sequence ID" value="OHV37634.1"/>
    <property type="molecule type" value="Genomic_DNA"/>
</dbReference>
<proteinExistence type="predicted"/>
<evidence type="ECO:0000256" key="1">
    <source>
        <dbReference type="SAM" id="MobiDB-lite"/>
    </source>
</evidence>
<dbReference type="InterPro" id="IPR045430">
    <property type="entry name" value="EAD1"/>
</dbReference>
<dbReference type="Pfam" id="PF19955">
    <property type="entry name" value="EAD1"/>
    <property type="match status" value="1"/>
</dbReference>
<protein>
    <recommendedName>
        <fullName evidence="2">Effector-associated domain-containing protein</fullName>
    </recommendedName>
</protein>
<comment type="caution">
    <text evidence="3">The sequence shown here is derived from an EMBL/GenBank/DDBJ whole genome shotgun (WGS) entry which is preliminary data.</text>
</comment>
<dbReference type="RefSeq" id="WP_071084491.1">
    <property type="nucleotide sequence ID" value="NZ_MBLM01000112.1"/>
</dbReference>
<evidence type="ECO:0000259" key="2">
    <source>
        <dbReference type="Pfam" id="PF19955"/>
    </source>
</evidence>
<dbReference type="OrthoDB" id="3218396at2"/>
<organism evidence="3 4">
    <name type="scientific">Parafrankia colletiae</name>
    <dbReference type="NCBI Taxonomy" id="573497"/>
    <lineage>
        <taxon>Bacteria</taxon>
        <taxon>Bacillati</taxon>
        <taxon>Actinomycetota</taxon>
        <taxon>Actinomycetes</taxon>
        <taxon>Frankiales</taxon>
        <taxon>Frankiaceae</taxon>
        <taxon>Parafrankia</taxon>
    </lineage>
</organism>
<feature type="domain" description="Effector-associated" evidence="2">
    <location>
        <begin position="4"/>
        <end position="86"/>
    </location>
</feature>
<dbReference type="Proteomes" id="UP000179627">
    <property type="component" value="Unassembled WGS sequence"/>
</dbReference>
<gene>
    <name evidence="3" type="ORF">CC117_16785</name>
</gene>
<reference evidence="4" key="1">
    <citation type="submission" date="2016-07" db="EMBL/GenBank/DDBJ databases">
        <title>Sequence Frankia sp. strain CcI1.17.</title>
        <authorList>
            <person name="Ghodhbane-Gtari F."/>
            <person name="Swanson E."/>
            <person name="Gueddou A."/>
            <person name="Morris K."/>
            <person name="Hezbri K."/>
            <person name="Ktari A."/>
            <person name="Nouioui I."/>
            <person name="Abebe-Akele F."/>
            <person name="Simpson S."/>
            <person name="Thomas K."/>
            <person name="Gtari M."/>
            <person name="Tisa L.S."/>
            <person name="Hurst S."/>
        </authorList>
    </citation>
    <scope>NUCLEOTIDE SEQUENCE [LARGE SCALE GENOMIC DNA]</scope>
    <source>
        <strain evidence="4">Cc1.17</strain>
    </source>
</reference>
<name>A0A1S1QYU2_9ACTN</name>
<evidence type="ECO:0000313" key="3">
    <source>
        <dbReference type="EMBL" id="OHV37634.1"/>
    </source>
</evidence>
<feature type="region of interest" description="Disordered" evidence="1">
    <location>
        <begin position="80"/>
        <end position="123"/>
    </location>
</feature>
<dbReference type="AlphaFoldDB" id="A0A1S1QYU2"/>
<sequence>MIERLTDGEVQALADAFTTPLSARQVLDAAGLTVARQPSWGDTTPLQFWREINSKLGAGILLDGRRRVLAAAAAELPANPVFARPNADGPADACAPGGQDRPRRPAGETRTGAPGSPTYSVSVTDSTGVMVGTGHTQTLNFGLMPDDTDRL</sequence>
<accession>A0A1S1QYU2</accession>
<feature type="compositionally biased region" description="Low complexity" evidence="1">
    <location>
        <begin position="85"/>
        <end position="99"/>
    </location>
</feature>
<keyword evidence="4" id="KW-1185">Reference proteome</keyword>
<evidence type="ECO:0000313" key="4">
    <source>
        <dbReference type="Proteomes" id="UP000179627"/>
    </source>
</evidence>